<proteinExistence type="predicted"/>
<comment type="caution">
    <text evidence="3">The sequence shown here is derived from an EMBL/GenBank/DDBJ whole genome shotgun (WGS) entry which is preliminary data.</text>
</comment>
<evidence type="ECO:0000313" key="3">
    <source>
        <dbReference type="EMBL" id="EMY36242.1"/>
    </source>
</evidence>
<organism evidence="3 4">
    <name type="scientific">Arthrobacter crystallopoietes BAB-32</name>
    <dbReference type="NCBI Taxonomy" id="1246476"/>
    <lineage>
        <taxon>Bacteria</taxon>
        <taxon>Bacillati</taxon>
        <taxon>Actinomycetota</taxon>
        <taxon>Actinomycetes</taxon>
        <taxon>Micrococcales</taxon>
        <taxon>Micrococcaceae</taxon>
        <taxon>Crystallibacter</taxon>
    </lineage>
</organism>
<dbReference type="PANTHER" id="PTHR43476:SF3">
    <property type="entry name" value="FAD-BINDING MONOOXYGENASE"/>
    <property type="match status" value="1"/>
</dbReference>
<dbReference type="OrthoDB" id="4246007at2"/>
<sequence length="485" mass="52519">RAITFDHEIARILNILGIDSDNDPAIDYHNDIYYWKNAEGRTLLEVDWASTAASGWHTRYWFSQPALEKRLRGLAAELPGVITRCGWQATGLQQDEDGAVLTGTVTSADGAVTTETLRAKYVVGADGANSFVREALGLGFEDHGFFFDWLILDIIPNEPMPSDPTHWQLCDPARPTTIVPGGPGRRRWEFMVLPGENPAELASTESAWDLLKPWGATPDNCQLERSAVYRFQARWASSWRNGRGLIAGDAAHLMPPFAGEGMCAGLRDSLALAWRLDLVLSGTAGEALLDSYGTERAGHVQHYINFSMDLGKIICITDPEEAAERDRRMIAELESSDGTPVDTDIAALGPGLWIEGTPHAGELSVQGIVEANGRTGRFDDVVGRGWTILGRGTNPAALLSEEQRQLLDSLGGHSAGIGPADGGSDVIDLDGTYGNWFDAIGAEFAILRPDFYVAATASTPQELRAHLDTILAGLRIPVPATTTTK</sequence>
<dbReference type="GO" id="GO:0019622">
    <property type="term" value="P:3-(3-hydroxy)phenylpropionate catabolic process"/>
    <property type="evidence" value="ECO:0007669"/>
    <property type="project" value="TreeGrafter"/>
</dbReference>
<evidence type="ECO:0000256" key="1">
    <source>
        <dbReference type="ARBA" id="ARBA00023002"/>
    </source>
</evidence>
<feature type="domain" description="FAD-binding" evidence="2">
    <location>
        <begin position="45"/>
        <end position="306"/>
    </location>
</feature>
<dbReference type="GO" id="GO:0071949">
    <property type="term" value="F:FAD binding"/>
    <property type="evidence" value="ECO:0007669"/>
    <property type="project" value="InterPro"/>
</dbReference>
<dbReference type="InterPro" id="IPR002938">
    <property type="entry name" value="FAD-bd"/>
</dbReference>
<reference evidence="3 4" key="1">
    <citation type="journal article" date="2013" name="Genome Announc.">
        <title>Draft Genome Sequence of Arthrobacter crystallopoietes Strain BAB-32, Revealing Genes for Bioremediation.</title>
        <authorList>
            <person name="Joshi M.N."/>
            <person name="Pandit A.S."/>
            <person name="Sharma A."/>
            <person name="Pandya R.V."/>
            <person name="Desai S.M."/>
            <person name="Saxena A.K."/>
            <person name="Bagatharia S.B."/>
        </authorList>
    </citation>
    <scope>NUCLEOTIDE SEQUENCE [LARGE SCALE GENOMIC DNA]</scope>
    <source>
        <strain evidence="3 4">BAB-32</strain>
    </source>
</reference>
<dbReference type="AlphaFoldDB" id="N1V811"/>
<dbReference type="InterPro" id="IPR036188">
    <property type="entry name" value="FAD/NAD-bd_sf"/>
</dbReference>
<dbReference type="Gene3D" id="3.50.50.60">
    <property type="entry name" value="FAD/NAD(P)-binding domain"/>
    <property type="match status" value="1"/>
</dbReference>
<keyword evidence="1" id="KW-0560">Oxidoreductase</keyword>
<dbReference type="NCBIfam" id="NF004829">
    <property type="entry name" value="PRK06183.1-3"/>
    <property type="match status" value="1"/>
</dbReference>
<dbReference type="PRINTS" id="PR00420">
    <property type="entry name" value="RNGMNOXGNASE"/>
</dbReference>
<dbReference type="GO" id="GO:0008688">
    <property type="term" value="F:3-(3-hydroxyphenyl)propionate hydroxylase activity"/>
    <property type="evidence" value="ECO:0007669"/>
    <property type="project" value="TreeGrafter"/>
</dbReference>
<dbReference type="Proteomes" id="UP000010729">
    <property type="component" value="Unassembled WGS sequence"/>
</dbReference>
<dbReference type="Pfam" id="PF01494">
    <property type="entry name" value="FAD_binding_3"/>
    <property type="match status" value="1"/>
</dbReference>
<dbReference type="InterPro" id="IPR050631">
    <property type="entry name" value="PheA/TfdB_FAD_monoxygenase"/>
</dbReference>
<keyword evidence="4" id="KW-1185">Reference proteome</keyword>
<evidence type="ECO:0000313" key="4">
    <source>
        <dbReference type="Proteomes" id="UP000010729"/>
    </source>
</evidence>
<dbReference type="PANTHER" id="PTHR43476">
    <property type="entry name" value="3-(3-HYDROXY-PHENYL)PROPIONATE/3-HYDROXYCINNAMIC ACID HYDROXYLASE"/>
    <property type="match status" value="1"/>
</dbReference>
<dbReference type="RefSeq" id="WP_005266083.1">
    <property type="nucleotide sequence ID" value="NZ_ANPE02000006.1"/>
</dbReference>
<feature type="non-terminal residue" evidence="3">
    <location>
        <position position="1"/>
    </location>
</feature>
<dbReference type="SUPFAM" id="SSF51905">
    <property type="entry name" value="FAD/NAD(P)-binding domain"/>
    <property type="match status" value="1"/>
</dbReference>
<gene>
    <name evidence="3" type="primary">mhpA</name>
    <name evidence="3" type="ORF">D477_000105</name>
</gene>
<accession>N1V811</accession>
<name>N1V811_9MICC</name>
<evidence type="ECO:0000259" key="2">
    <source>
        <dbReference type="Pfam" id="PF01494"/>
    </source>
</evidence>
<dbReference type="Gene3D" id="3.30.70.2450">
    <property type="match status" value="1"/>
</dbReference>
<dbReference type="EMBL" id="ANPE02000006">
    <property type="protein sequence ID" value="EMY36242.1"/>
    <property type="molecule type" value="Genomic_DNA"/>
</dbReference>
<protein>
    <submittedName>
        <fullName evidence="3">3-(3-hydroxyphenyl)propionate hydroxylase</fullName>
    </submittedName>
</protein>